<name>A0A6J4RMK8_9BACT</name>
<dbReference type="InterPro" id="IPR018197">
    <property type="entry name" value="Glycerate_kinase_RE-like"/>
</dbReference>
<dbReference type="InterPro" id="IPR004381">
    <property type="entry name" value="Glycerate_kinase"/>
</dbReference>
<dbReference type="InterPro" id="IPR036129">
    <property type="entry name" value="Glycerate_kinase_sf"/>
</dbReference>
<dbReference type="Gene3D" id="3.90.1510.10">
    <property type="entry name" value="Glycerate kinase, domain 2"/>
    <property type="match status" value="1"/>
</dbReference>
<dbReference type="PANTHER" id="PTHR21599:SF0">
    <property type="entry name" value="GLYCERATE KINASE"/>
    <property type="match status" value="1"/>
</dbReference>
<dbReference type="Gene3D" id="3.40.50.10350">
    <property type="entry name" value="Glycerate kinase, domain 1"/>
    <property type="match status" value="1"/>
</dbReference>
<dbReference type="NCBIfam" id="TIGR00045">
    <property type="entry name" value="glycerate kinase"/>
    <property type="match status" value="1"/>
</dbReference>
<dbReference type="EMBL" id="CADCVN010000135">
    <property type="protein sequence ID" value="CAA9470296.1"/>
    <property type="molecule type" value="Genomic_DNA"/>
</dbReference>
<evidence type="ECO:0000313" key="5">
    <source>
        <dbReference type="EMBL" id="CAA9470296.1"/>
    </source>
</evidence>
<dbReference type="PANTHER" id="PTHR21599">
    <property type="entry name" value="GLYCERATE KINASE"/>
    <property type="match status" value="1"/>
</dbReference>
<comment type="similarity">
    <text evidence="1 4">Belongs to the glycerate kinase type-1 family.</text>
</comment>
<dbReference type="EC" id="2.7.1.31" evidence="5"/>
<evidence type="ECO:0000256" key="1">
    <source>
        <dbReference type="ARBA" id="ARBA00006284"/>
    </source>
</evidence>
<dbReference type="PIRSF" id="PIRSF006078">
    <property type="entry name" value="GlxK"/>
    <property type="match status" value="1"/>
</dbReference>
<dbReference type="Pfam" id="PF02595">
    <property type="entry name" value="Gly_kinase"/>
    <property type="match status" value="1"/>
</dbReference>
<organism evidence="5">
    <name type="scientific">uncultured Segetibacter sp</name>
    <dbReference type="NCBI Taxonomy" id="481133"/>
    <lineage>
        <taxon>Bacteria</taxon>
        <taxon>Pseudomonadati</taxon>
        <taxon>Bacteroidota</taxon>
        <taxon>Chitinophagia</taxon>
        <taxon>Chitinophagales</taxon>
        <taxon>Chitinophagaceae</taxon>
        <taxon>Segetibacter</taxon>
        <taxon>environmental samples</taxon>
    </lineage>
</organism>
<dbReference type="GO" id="GO:0031388">
    <property type="term" value="P:organic acid phosphorylation"/>
    <property type="evidence" value="ECO:0007669"/>
    <property type="project" value="UniProtKB-UniRule"/>
</dbReference>
<accession>A0A6J4RMK8</accession>
<evidence type="ECO:0000256" key="2">
    <source>
        <dbReference type="ARBA" id="ARBA00022679"/>
    </source>
</evidence>
<evidence type="ECO:0000256" key="3">
    <source>
        <dbReference type="ARBA" id="ARBA00022777"/>
    </source>
</evidence>
<gene>
    <name evidence="5" type="ORF">AVDCRST_MAG96-361</name>
</gene>
<dbReference type="SUPFAM" id="SSF110738">
    <property type="entry name" value="Glycerate kinase I"/>
    <property type="match status" value="1"/>
</dbReference>
<keyword evidence="2 4" id="KW-0808">Transferase</keyword>
<protein>
    <submittedName>
        <fullName evidence="5">Glycerate kinase</fullName>
        <ecNumber evidence="5">2.7.1.31</ecNumber>
    </submittedName>
</protein>
<sequence>MHILISPNAFKHSLSAEEAAFAIQTGLMQSKLNCTCECFPIGDGGDGTGDLIIKKCGGKLVSAEVSDPLKRRINTTFGLIDEGKTAVIEMADASGVRLLRPEELNPLRASSFGTGEQIKIALDKGATKIIIGMGGSATVDGATGILTALGIRFLDAAGKELSDLPGSLTRLATADLAGLDERIKEAEVIVLCDVDNLLLGQYGAAAIFGPQKGASVEDVQNLDSGLAKLSEIALHQTGRDMSALKYGGTAGGAAAGLYAFLNANLVNGIDYFLQLTGFDAALAKSDLVITGEGSIDEQTLQGKGPFGVAYLAKLKGLKVIGLAGKVPLERNVNLEKYFDVLLPIGHRPSDLPTALAATADNLTRTSVELGNLLAIS</sequence>
<evidence type="ECO:0000256" key="4">
    <source>
        <dbReference type="PIRNR" id="PIRNR006078"/>
    </source>
</evidence>
<reference evidence="5" key="1">
    <citation type="submission" date="2020-02" db="EMBL/GenBank/DDBJ databases">
        <authorList>
            <person name="Meier V. D."/>
        </authorList>
    </citation>
    <scope>NUCLEOTIDE SEQUENCE</scope>
    <source>
        <strain evidence="5">AVDCRST_MAG96</strain>
    </source>
</reference>
<dbReference type="GO" id="GO:0008887">
    <property type="term" value="F:glycerate kinase activity"/>
    <property type="evidence" value="ECO:0007669"/>
    <property type="project" value="UniProtKB-UniRule"/>
</dbReference>
<dbReference type="InterPro" id="IPR018193">
    <property type="entry name" value="Glyc_kinase_flavodox-like_fold"/>
</dbReference>
<dbReference type="AlphaFoldDB" id="A0A6J4RMK8"/>
<keyword evidence="3 4" id="KW-0418">Kinase</keyword>
<proteinExistence type="inferred from homology"/>